<keyword evidence="1" id="KW-0472">Membrane</keyword>
<feature type="transmembrane region" description="Helical" evidence="1">
    <location>
        <begin position="40"/>
        <end position="57"/>
    </location>
</feature>
<gene>
    <name evidence="2" type="ORF">ARC78_02045</name>
</gene>
<sequence>MSLVSSPAGRPHHWLWPLLLLLGSITIAVAWLLAALATGTQAGWMAVLAALEAAWMLRLGTFRAGRARVVIAIAATVLIAAAANWGIAAAYMGGPMGLNPWESALRMGPHLAWTLLALANGLPEMLWLSIALLVAWRAAR</sequence>
<protein>
    <recommendedName>
        <fullName evidence="4">Transmembrane protein</fullName>
    </recommendedName>
</protein>
<keyword evidence="1" id="KW-1133">Transmembrane helix</keyword>
<evidence type="ECO:0000313" key="3">
    <source>
        <dbReference type="Proteomes" id="UP000050836"/>
    </source>
</evidence>
<dbReference type="Proteomes" id="UP000050836">
    <property type="component" value="Unassembled WGS sequence"/>
</dbReference>
<feature type="transmembrane region" description="Helical" evidence="1">
    <location>
        <begin position="69"/>
        <end position="91"/>
    </location>
</feature>
<keyword evidence="1" id="KW-0812">Transmembrane</keyword>
<dbReference type="OrthoDB" id="5975450at2"/>
<name>A0A0R0AC56_9GAMM</name>
<feature type="transmembrane region" description="Helical" evidence="1">
    <location>
        <begin position="14"/>
        <end position="34"/>
    </location>
</feature>
<reference evidence="2 3" key="1">
    <citation type="submission" date="2015-10" db="EMBL/GenBank/DDBJ databases">
        <title>Genome sequencing and analysis of members of genus Stenotrophomonas.</title>
        <authorList>
            <person name="Patil P.P."/>
            <person name="Midha S."/>
            <person name="Patil P.B."/>
        </authorList>
    </citation>
    <scope>NUCLEOTIDE SEQUENCE [LARGE SCALE GENOMIC DNA]</scope>
    <source>
        <strain evidence="2 3">JCM 9942</strain>
    </source>
</reference>
<accession>A0A0R0AC56</accession>
<keyword evidence="3" id="KW-1185">Reference proteome</keyword>
<dbReference type="RefSeq" id="WP_054657966.1">
    <property type="nucleotide sequence ID" value="NZ_BAZI01000047.1"/>
</dbReference>
<evidence type="ECO:0008006" key="4">
    <source>
        <dbReference type="Google" id="ProtNLM"/>
    </source>
</evidence>
<evidence type="ECO:0000313" key="2">
    <source>
        <dbReference type="EMBL" id="KRG38488.1"/>
    </source>
</evidence>
<dbReference type="EMBL" id="LLXS01000056">
    <property type="protein sequence ID" value="KRG38488.1"/>
    <property type="molecule type" value="Genomic_DNA"/>
</dbReference>
<dbReference type="AlphaFoldDB" id="A0A0R0AC56"/>
<organism evidence="2 3">
    <name type="scientific">Stenotrophomonas pictorum JCM 9942</name>
    <dbReference type="NCBI Taxonomy" id="1236960"/>
    <lineage>
        <taxon>Bacteria</taxon>
        <taxon>Pseudomonadati</taxon>
        <taxon>Pseudomonadota</taxon>
        <taxon>Gammaproteobacteria</taxon>
        <taxon>Lysobacterales</taxon>
        <taxon>Lysobacteraceae</taxon>
        <taxon>Stenotrophomonas</taxon>
    </lineage>
</organism>
<comment type="caution">
    <text evidence="2">The sequence shown here is derived from an EMBL/GenBank/DDBJ whole genome shotgun (WGS) entry which is preliminary data.</text>
</comment>
<evidence type="ECO:0000256" key="1">
    <source>
        <dbReference type="SAM" id="Phobius"/>
    </source>
</evidence>
<proteinExistence type="predicted"/>
<feature type="transmembrane region" description="Helical" evidence="1">
    <location>
        <begin position="111"/>
        <end position="136"/>
    </location>
</feature>